<accession>A0A0C3DQD2</accession>
<gene>
    <name evidence="1" type="ORF">SCLCIDRAFT_1214660</name>
</gene>
<dbReference type="EMBL" id="KN822039">
    <property type="protein sequence ID" value="KIM62870.1"/>
    <property type="molecule type" value="Genomic_DNA"/>
</dbReference>
<dbReference type="AlphaFoldDB" id="A0A0C3DQD2"/>
<organism evidence="1 2">
    <name type="scientific">Scleroderma citrinum Foug A</name>
    <dbReference type="NCBI Taxonomy" id="1036808"/>
    <lineage>
        <taxon>Eukaryota</taxon>
        <taxon>Fungi</taxon>
        <taxon>Dikarya</taxon>
        <taxon>Basidiomycota</taxon>
        <taxon>Agaricomycotina</taxon>
        <taxon>Agaricomycetes</taxon>
        <taxon>Agaricomycetidae</taxon>
        <taxon>Boletales</taxon>
        <taxon>Sclerodermatineae</taxon>
        <taxon>Sclerodermataceae</taxon>
        <taxon>Scleroderma</taxon>
    </lineage>
</organism>
<reference evidence="2" key="2">
    <citation type="submission" date="2015-01" db="EMBL/GenBank/DDBJ databases">
        <title>Evolutionary Origins and Diversification of the Mycorrhizal Mutualists.</title>
        <authorList>
            <consortium name="DOE Joint Genome Institute"/>
            <consortium name="Mycorrhizal Genomics Consortium"/>
            <person name="Kohler A."/>
            <person name="Kuo A."/>
            <person name="Nagy L.G."/>
            <person name="Floudas D."/>
            <person name="Copeland A."/>
            <person name="Barry K.W."/>
            <person name="Cichocki N."/>
            <person name="Veneault-Fourrey C."/>
            <person name="LaButti K."/>
            <person name="Lindquist E.A."/>
            <person name="Lipzen A."/>
            <person name="Lundell T."/>
            <person name="Morin E."/>
            <person name="Murat C."/>
            <person name="Riley R."/>
            <person name="Ohm R."/>
            <person name="Sun H."/>
            <person name="Tunlid A."/>
            <person name="Henrissat B."/>
            <person name="Grigoriev I.V."/>
            <person name="Hibbett D.S."/>
            <person name="Martin F."/>
        </authorList>
    </citation>
    <scope>NUCLEOTIDE SEQUENCE [LARGE SCALE GENOMIC DNA]</scope>
    <source>
        <strain evidence="2">Foug A</strain>
    </source>
</reference>
<dbReference type="HOGENOM" id="CLU_1876662_0_0_1"/>
<dbReference type="STRING" id="1036808.A0A0C3DQD2"/>
<protein>
    <submittedName>
        <fullName evidence="1">Uncharacterized protein</fullName>
    </submittedName>
</protein>
<dbReference type="Proteomes" id="UP000053989">
    <property type="component" value="Unassembled WGS sequence"/>
</dbReference>
<proteinExistence type="predicted"/>
<reference evidence="1 2" key="1">
    <citation type="submission" date="2014-04" db="EMBL/GenBank/DDBJ databases">
        <authorList>
            <consortium name="DOE Joint Genome Institute"/>
            <person name="Kuo A."/>
            <person name="Kohler A."/>
            <person name="Nagy L.G."/>
            <person name="Floudas D."/>
            <person name="Copeland A."/>
            <person name="Barry K.W."/>
            <person name="Cichocki N."/>
            <person name="Veneault-Fourrey C."/>
            <person name="LaButti K."/>
            <person name="Lindquist E.A."/>
            <person name="Lipzen A."/>
            <person name="Lundell T."/>
            <person name="Morin E."/>
            <person name="Murat C."/>
            <person name="Sun H."/>
            <person name="Tunlid A."/>
            <person name="Henrissat B."/>
            <person name="Grigoriev I.V."/>
            <person name="Hibbett D.S."/>
            <person name="Martin F."/>
            <person name="Nordberg H.P."/>
            <person name="Cantor M.N."/>
            <person name="Hua S.X."/>
        </authorList>
    </citation>
    <scope>NUCLEOTIDE SEQUENCE [LARGE SCALE GENOMIC DNA]</scope>
    <source>
        <strain evidence="1 2">Foug A</strain>
    </source>
</reference>
<dbReference type="InParanoid" id="A0A0C3DQD2"/>
<evidence type="ECO:0000313" key="1">
    <source>
        <dbReference type="EMBL" id="KIM62870.1"/>
    </source>
</evidence>
<evidence type="ECO:0000313" key="2">
    <source>
        <dbReference type="Proteomes" id="UP000053989"/>
    </source>
</evidence>
<name>A0A0C3DQD2_9AGAM</name>
<dbReference type="OrthoDB" id="5135119at2759"/>
<sequence length="136" mass="15115">MRRRNFPGCEEPPAPVVSGHLFYRFIQIWLGNTNCTDATWQSVFQTFSAQGITHSGYYTLTGGPHPLTIAVPYYDEDKQGPPAGGMEYTLKIEFVQDIETSYINRYIEGKTGYRNHGILPAISVLNIIIGTGPGKS</sequence>
<keyword evidence="2" id="KW-1185">Reference proteome</keyword>